<dbReference type="GO" id="GO:0015940">
    <property type="term" value="P:pantothenate biosynthetic process"/>
    <property type="evidence" value="ECO:0007669"/>
    <property type="project" value="UniProtKB-UniRule"/>
</dbReference>
<evidence type="ECO:0000256" key="6">
    <source>
        <dbReference type="ARBA" id="ARBA00022840"/>
    </source>
</evidence>
<feature type="active site" description="Proton donor" evidence="8">
    <location>
        <position position="41"/>
    </location>
</feature>
<proteinExistence type="inferred from homology"/>
<organism evidence="9 10">
    <name type="scientific">Brevibacillus parabrevis</name>
    <dbReference type="NCBI Taxonomy" id="54914"/>
    <lineage>
        <taxon>Bacteria</taxon>
        <taxon>Bacillati</taxon>
        <taxon>Bacillota</taxon>
        <taxon>Bacilli</taxon>
        <taxon>Bacillales</taxon>
        <taxon>Paenibacillaceae</taxon>
        <taxon>Brevibacillus</taxon>
    </lineage>
</organism>
<reference evidence="9 10" key="1">
    <citation type="submission" date="2019-06" db="EMBL/GenBank/DDBJ databases">
        <title>Whole genome shotgun sequence of Brevibacillus parabrevis NBRC 12334.</title>
        <authorList>
            <person name="Hosoyama A."/>
            <person name="Uohara A."/>
            <person name="Ohji S."/>
            <person name="Ichikawa N."/>
        </authorList>
    </citation>
    <scope>NUCLEOTIDE SEQUENCE [LARGE SCALE GENOMIC DNA]</scope>
    <source>
        <strain evidence="9 10">NBRC 12334</strain>
    </source>
</reference>
<dbReference type="GeneID" id="87613573"/>
<dbReference type="GO" id="GO:0005524">
    <property type="term" value="F:ATP binding"/>
    <property type="evidence" value="ECO:0007669"/>
    <property type="project" value="UniProtKB-KW"/>
</dbReference>
<sequence length="287" mass="31759">MIQTMQQLSTIEDVRVQIQAARRQGKTIGFVPTMGFLHEGHLSLVKAAREKCDLVVMSIFVNPLQFGPNEDFERYPRDIERDSRMASEAGVDLLFTPTVEEMYPKPILTTVSVANVTTPLCGASRPGHFDGVSTVVLKLFSIVQPDYAFFGQKDAQQVAVVTQMVKDLSVPVEVVPCPIVREADGLAMSSRNVYLSAEERSQALILSQSLQQAAEWLAEGKPLAEIKERIEQMIAAKPLADIDYIQILGYPDLEPIEKETSGQDIIVALAVRFGKTRLIDNLIASVR</sequence>
<feature type="binding site" evidence="8">
    <location>
        <position position="65"/>
    </location>
    <ligand>
        <name>beta-alanine</name>
        <dbReference type="ChEBI" id="CHEBI:57966"/>
    </ligand>
</feature>
<comment type="catalytic activity">
    <reaction evidence="7 8">
        <text>(R)-pantoate + beta-alanine + ATP = (R)-pantothenate + AMP + diphosphate + H(+)</text>
        <dbReference type="Rhea" id="RHEA:10912"/>
        <dbReference type="ChEBI" id="CHEBI:15378"/>
        <dbReference type="ChEBI" id="CHEBI:15980"/>
        <dbReference type="ChEBI" id="CHEBI:29032"/>
        <dbReference type="ChEBI" id="CHEBI:30616"/>
        <dbReference type="ChEBI" id="CHEBI:33019"/>
        <dbReference type="ChEBI" id="CHEBI:57966"/>
        <dbReference type="ChEBI" id="CHEBI:456215"/>
        <dbReference type="EC" id="6.3.2.1"/>
    </reaction>
</comment>
<evidence type="ECO:0000256" key="1">
    <source>
        <dbReference type="ARBA" id="ARBA00004990"/>
    </source>
</evidence>
<dbReference type="InterPro" id="IPR042176">
    <property type="entry name" value="Pantoate_ligase_C"/>
</dbReference>
<dbReference type="NCBIfam" id="TIGR00125">
    <property type="entry name" value="cyt_tran_rel"/>
    <property type="match status" value="1"/>
</dbReference>
<dbReference type="Pfam" id="PF02569">
    <property type="entry name" value="Pantoate_ligase"/>
    <property type="match status" value="1"/>
</dbReference>
<evidence type="ECO:0000256" key="2">
    <source>
        <dbReference type="ARBA" id="ARBA00009256"/>
    </source>
</evidence>
<dbReference type="UniPathway" id="UPA00028">
    <property type="reaction ID" value="UER00005"/>
</dbReference>
<evidence type="ECO:0000256" key="7">
    <source>
        <dbReference type="ARBA" id="ARBA00048258"/>
    </source>
</evidence>
<dbReference type="Gene3D" id="3.40.50.620">
    <property type="entry name" value="HUPs"/>
    <property type="match status" value="1"/>
</dbReference>
<dbReference type="EC" id="6.3.2.1" evidence="8"/>
<dbReference type="RefSeq" id="WP_122963553.1">
    <property type="nucleotide sequence ID" value="NZ_BJMH01000009.1"/>
</dbReference>
<dbReference type="InterPro" id="IPR004821">
    <property type="entry name" value="Cyt_trans-like"/>
</dbReference>
<keyword evidence="5 8" id="KW-0547">Nucleotide-binding</keyword>
<comment type="subcellular location">
    <subcellularLocation>
        <location evidence="8">Cytoplasm</location>
    </subcellularLocation>
</comment>
<evidence type="ECO:0000313" key="9">
    <source>
        <dbReference type="EMBL" id="GEB32758.1"/>
    </source>
</evidence>
<accession>A0A4Y3PN52</accession>
<keyword evidence="10" id="KW-1185">Reference proteome</keyword>
<comment type="miscellaneous">
    <text evidence="8">The reaction proceeds by a bi uni uni bi ping pong mechanism.</text>
</comment>
<comment type="similarity">
    <text evidence="2 8">Belongs to the pantothenate synthetase family.</text>
</comment>
<keyword evidence="4 8" id="KW-0566">Pantothenate biosynthesis</keyword>
<evidence type="ECO:0000256" key="5">
    <source>
        <dbReference type="ARBA" id="ARBA00022741"/>
    </source>
</evidence>
<evidence type="ECO:0000256" key="4">
    <source>
        <dbReference type="ARBA" id="ARBA00022655"/>
    </source>
</evidence>
<evidence type="ECO:0000313" key="10">
    <source>
        <dbReference type="Proteomes" id="UP000316882"/>
    </source>
</evidence>
<dbReference type="HAMAP" id="MF_00158">
    <property type="entry name" value="PanC"/>
    <property type="match status" value="1"/>
</dbReference>
<dbReference type="GO" id="GO:0004592">
    <property type="term" value="F:pantoate-beta-alanine ligase activity"/>
    <property type="evidence" value="ECO:0007669"/>
    <property type="project" value="UniProtKB-UniRule"/>
</dbReference>
<dbReference type="EMBL" id="BJMH01000009">
    <property type="protein sequence ID" value="GEB32758.1"/>
    <property type="molecule type" value="Genomic_DNA"/>
</dbReference>
<dbReference type="Proteomes" id="UP000316882">
    <property type="component" value="Unassembled WGS sequence"/>
</dbReference>
<dbReference type="NCBIfam" id="TIGR00018">
    <property type="entry name" value="panC"/>
    <property type="match status" value="1"/>
</dbReference>
<dbReference type="GO" id="GO:0005829">
    <property type="term" value="C:cytosol"/>
    <property type="evidence" value="ECO:0007669"/>
    <property type="project" value="TreeGrafter"/>
</dbReference>
<keyword evidence="6 8" id="KW-0067">ATP-binding</keyword>
<gene>
    <name evidence="8" type="primary">panC</name>
    <name evidence="9" type="ORF">BPA01_23380</name>
</gene>
<dbReference type="InterPro" id="IPR014729">
    <property type="entry name" value="Rossmann-like_a/b/a_fold"/>
</dbReference>
<dbReference type="STRING" id="54914.AV540_05460"/>
<dbReference type="AlphaFoldDB" id="A0A4Y3PN52"/>
<keyword evidence="8" id="KW-0963">Cytoplasm</keyword>
<dbReference type="Gene3D" id="3.30.1300.10">
    <property type="entry name" value="Pantoate-beta-alanine ligase, C-terminal domain"/>
    <property type="match status" value="1"/>
</dbReference>
<dbReference type="SUPFAM" id="SSF52374">
    <property type="entry name" value="Nucleotidylyl transferase"/>
    <property type="match status" value="1"/>
</dbReference>
<name>A0A4Y3PN52_BREPA</name>
<dbReference type="FunFam" id="3.40.50.620:FF:000013">
    <property type="entry name" value="Pantothenate synthetase"/>
    <property type="match status" value="1"/>
</dbReference>
<dbReference type="PANTHER" id="PTHR21299:SF1">
    <property type="entry name" value="PANTOATE--BETA-ALANINE LIGASE"/>
    <property type="match status" value="1"/>
</dbReference>
<evidence type="ECO:0000256" key="8">
    <source>
        <dbReference type="HAMAP-Rule" id="MF_00158"/>
    </source>
</evidence>
<protein>
    <recommendedName>
        <fullName evidence="8">Pantothenate synthetase</fullName>
        <shortName evidence="8">PS</shortName>
        <ecNumber evidence="8">6.3.2.1</ecNumber>
    </recommendedName>
    <alternativeName>
        <fullName evidence="8">Pantoate--beta-alanine ligase</fullName>
    </alternativeName>
    <alternativeName>
        <fullName evidence="8">Pantoate-activating enzyme</fullName>
    </alternativeName>
</protein>
<dbReference type="PANTHER" id="PTHR21299">
    <property type="entry name" value="CYTIDYLATE KINASE/PANTOATE-BETA-ALANINE LIGASE"/>
    <property type="match status" value="1"/>
</dbReference>
<dbReference type="CDD" id="cd00560">
    <property type="entry name" value="PanC"/>
    <property type="match status" value="1"/>
</dbReference>
<comment type="subunit">
    <text evidence="8">Homodimer.</text>
</comment>
<feature type="binding site" evidence="8">
    <location>
        <position position="157"/>
    </location>
    <ligand>
        <name>(R)-pantoate</name>
        <dbReference type="ChEBI" id="CHEBI:15980"/>
    </ligand>
</feature>
<evidence type="ECO:0000256" key="3">
    <source>
        <dbReference type="ARBA" id="ARBA00022598"/>
    </source>
</evidence>
<keyword evidence="3 8" id="KW-0436">Ligase</keyword>
<comment type="function">
    <text evidence="8">Catalyzes the condensation of pantoate with beta-alanine in an ATP-dependent reaction via a pantoyl-adenylate intermediate.</text>
</comment>
<feature type="binding site" evidence="8">
    <location>
        <begin position="151"/>
        <end position="154"/>
    </location>
    <ligand>
        <name>ATP</name>
        <dbReference type="ChEBI" id="CHEBI:30616"/>
    </ligand>
</feature>
<feature type="binding site" evidence="8">
    <location>
        <position position="65"/>
    </location>
    <ligand>
        <name>(R)-pantoate</name>
        <dbReference type="ChEBI" id="CHEBI:15980"/>
    </ligand>
</feature>
<feature type="binding site" evidence="8">
    <location>
        <position position="180"/>
    </location>
    <ligand>
        <name>ATP</name>
        <dbReference type="ChEBI" id="CHEBI:30616"/>
    </ligand>
</feature>
<dbReference type="FunFam" id="3.30.1300.10:FF:000001">
    <property type="entry name" value="Pantothenate synthetase"/>
    <property type="match status" value="1"/>
</dbReference>
<comment type="caution">
    <text evidence="9">The sequence shown here is derived from an EMBL/GenBank/DDBJ whole genome shotgun (WGS) entry which is preliminary data.</text>
</comment>
<feature type="binding site" evidence="8">
    <location>
        <begin position="188"/>
        <end position="191"/>
    </location>
    <ligand>
        <name>ATP</name>
        <dbReference type="ChEBI" id="CHEBI:30616"/>
    </ligand>
</feature>
<comment type="pathway">
    <text evidence="1 8">Cofactor biosynthesis; (R)-pantothenate biosynthesis; (R)-pantothenate from (R)-pantoate and beta-alanine: step 1/1.</text>
</comment>
<dbReference type="InterPro" id="IPR003721">
    <property type="entry name" value="Pantoate_ligase"/>
</dbReference>
<feature type="binding site" evidence="8">
    <location>
        <begin position="34"/>
        <end position="41"/>
    </location>
    <ligand>
        <name>ATP</name>
        <dbReference type="ChEBI" id="CHEBI:30616"/>
    </ligand>
</feature>